<dbReference type="EMBL" id="ADOT01000280">
    <property type="protein sequence ID" value="EGX44655.1"/>
    <property type="molecule type" value="Genomic_DNA"/>
</dbReference>
<dbReference type="Proteomes" id="UP000008784">
    <property type="component" value="Unassembled WGS sequence"/>
</dbReference>
<gene>
    <name evidence="2" type="ORF">AOL_s00188g323</name>
</gene>
<keyword evidence="3" id="KW-1185">Reference proteome</keyword>
<reference evidence="2 3" key="1">
    <citation type="journal article" date="2011" name="PLoS Pathog.">
        <title>Genomic and proteomic analyses of the fungus Arthrobotrys oligospora provide insights into nematode-trap formation.</title>
        <authorList>
            <person name="Yang J."/>
            <person name="Wang L."/>
            <person name="Ji X."/>
            <person name="Feng Y."/>
            <person name="Li X."/>
            <person name="Zou C."/>
            <person name="Xu J."/>
            <person name="Ren Y."/>
            <person name="Mi Q."/>
            <person name="Wu J."/>
            <person name="Liu S."/>
            <person name="Liu Y."/>
            <person name="Huang X."/>
            <person name="Wang H."/>
            <person name="Niu X."/>
            <person name="Li J."/>
            <person name="Liang L."/>
            <person name="Luo Y."/>
            <person name="Ji K."/>
            <person name="Zhou W."/>
            <person name="Yu Z."/>
            <person name="Li G."/>
            <person name="Liu Y."/>
            <person name="Li L."/>
            <person name="Qiao M."/>
            <person name="Feng L."/>
            <person name="Zhang K.-Q."/>
        </authorList>
    </citation>
    <scope>NUCLEOTIDE SEQUENCE [LARGE SCALE GENOMIC DNA]</scope>
    <source>
        <strain evidence="3">ATCC 24927 / CBS 115.81 / DSM 1491</strain>
    </source>
</reference>
<evidence type="ECO:0000256" key="1">
    <source>
        <dbReference type="SAM" id="MobiDB-lite"/>
    </source>
</evidence>
<dbReference type="RefSeq" id="XP_011126873.1">
    <property type="nucleotide sequence ID" value="XM_011128571.1"/>
</dbReference>
<feature type="region of interest" description="Disordered" evidence="1">
    <location>
        <begin position="1"/>
        <end position="43"/>
    </location>
</feature>
<accession>G1XQW1</accession>
<name>G1XQW1_ARTOA</name>
<organism evidence="2 3">
    <name type="scientific">Arthrobotrys oligospora (strain ATCC 24927 / CBS 115.81 / DSM 1491)</name>
    <name type="common">Nematode-trapping fungus</name>
    <name type="synonym">Didymozoophaga oligospora</name>
    <dbReference type="NCBI Taxonomy" id="756982"/>
    <lineage>
        <taxon>Eukaryota</taxon>
        <taxon>Fungi</taxon>
        <taxon>Dikarya</taxon>
        <taxon>Ascomycota</taxon>
        <taxon>Pezizomycotina</taxon>
        <taxon>Orbiliomycetes</taxon>
        <taxon>Orbiliales</taxon>
        <taxon>Orbiliaceae</taxon>
        <taxon>Orbilia</taxon>
        <taxon>Orbilia oligospora</taxon>
    </lineage>
</organism>
<dbReference type="HOGENOM" id="CLU_1916572_0_0_1"/>
<comment type="caution">
    <text evidence="2">The sequence shown here is derived from an EMBL/GenBank/DDBJ whole genome shotgun (WGS) entry which is preliminary data.</text>
</comment>
<protein>
    <submittedName>
        <fullName evidence="2">Uncharacterized protein</fullName>
    </submittedName>
</protein>
<proteinExistence type="predicted"/>
<evidence type="ECO:0000313" key="2">
    <source>
        <dbReference type="EMBL" id="EGX44655.1"/>
    </source>
</evidence>
<sequence>MTTTSRPNTKPPQIDPIVPYDPNVSARPHCRQPSDSRKNSQLGYGSGLRGVAFYVLSLARACASLVTNMCVVVDCGFFLMCCESVYSHQCGSSYLEDSPGGVVVSRPDQHQDGSSPAAFATGHHVIPDFALR</sequence>
<dbReference type="InParanoid" id="G1XQW1"/>
<dbReference type="GeneID" id="22897785"/>
<dbReference type="AlphaFoldDB" id="G1XQW1"/>
<evidence type="ECO:0000313" key="3">
    <source>
        <dbReference type="Proteomes" id="UP000008784"/>
    </source>
</evidence>